<accession>A0A7R9VM07</accession>
<evidence type="ECO:0000256" key="1">
    <source>
        <dbReference type="SAM" id="MobiDB-lite"/>
    </source>
</evidence>
<name>A0A7R9VM07_9STRA</name>
<dbReference type="AlphaFoldDB" id="A0A7R9VM07"/>
<gene>
    <name evidence="3" type="ORF">TDUB1175_LOCUS3798</name>
</gene>
<keyword evidence="2" id="KW-1133">Transmembrane helix</keyword>
<reference evidence="3" key="1">
    <citation type="submission" date="2021-01" db="EMBL/GenBank/DDBJ databases">
        <authorList>
            <person name="Corre E."/>
            <person name="Pelletier E."/>
            <person name="Niang G."/>
            <person name="Scheremetjew M."/>
            <person name="Finn R."/>
            <person name="Kale V."/>
            <person name="Holt S."/>
            <person name="Cochrane G."/>
            <person name="Meng A."/>
            <person name="Brown T."/>
            <person name="Cohen L."/>
        </authorList>
    </citation>
    <scope>NUCLEOTIDE SEQUENCE</scope>
    <source>
        <strain evidence="3">CCMP147</strain>
    </source>
</reference>
<dbReference type="EMBL" id="HBED01007755">
    <property type="protein sequence ID" value="CAD8298183.1"/>
    <property type="molecule type" value="Transcribed_RNA"/>
</dbReference>
<keyword evidence="2" id="KW-0812">Transmembrane</keyword>
<proteinExistence type="predicted"/>
<organism evidence="3">
    <name type="scientific">Pseudictyota dubia</name>
    <dbReference type="NCBI Taxonomy" id="2749911"/>
    <lineage>
        <taxon>Eukaryota</taxon>
        <taxon>Sar</taxon>
        <taxon>Stramenopiles</taxon>
        <taxon>Ochrophyta</taxon>
        <taxon>Bacillariophyta</taxon>
        <taxon>Mediophyceae</taxon>
        <taxon>Biddulphiophycidae</taxon>
        <taxon>Eupodiscales</taxon>
        <taxon>Odontellaceae</taxon>
        <taxon>Pseudictyota</taxon>
    </lineage>
</organism>
<evidence type="ECO:0000256" key="2">
    <source>
        <dbReference type="SAM" id="Phobius"/>
    </source>
</evidence>
<evidence type="ECO:0000313" key="3">
    <source>
        <dbReference type="EMBL" id="CAD8298183.1"/>
    </source>
</evidence>
<sequence>MGRNKRDKGAAKSAENPATPGFFQSIGERAAAAASARNDTAPGEGAGPSKLSPKDEAKMEVFSESLAHLSLEEREEITRNQTRKELYERMEALHDQIIEREEEIQQYRDGLLKGDDLKKRHDCMTRLEDEKIAQREISRKRMGFKELVKEGNELDEDITSFEIKAKEASRAGNEEEEKFWKKRATKARKELGKNSRAFNQKYGVYFYGFLGLGFLGASWLMYKIILWYDYHPEEHEF</sequence>
<protein>
    <submittedName>
        <fullName evidence="3">Uncharacterized protein</fullName>
    </submittedName>
</protein>
<keyword evidence="2" id="KW-0472">Membrane</keyword>
<feature type="region of interest" description="Disordered" evidence="1">
    <location>
        <begin position="1"/>
        <end position="57"/>
    </location>
</feature>
<feature type="transmembrane region" description="Helical" evidence="2">
    <location>
        <begin position="202"/>
        <end position="222"/>
    </location>
</feature>